<dbReference type="Pfam" id="PF07650">
    <property type="entry name" value="KH_2"/>
    <property type="match status" value="1"/>
</dbReference>
<dbReference type="CDD" id="cd22534">
    <property type="entry name" value="KH-II_Era"/>
    <property type="match status" value="1"/>
</dbReference>
<evidence type="ECO:0000256" key="4">
    <source>
        <dbReference type="ARBA" id="ARBA00022884"/>
    </source>
</evidence>
<keyword evidence="3 6" id="KW-0547">Nucleotide-binding</keyword>
<name>A0ABY8G0G8_9ACTO</name>
<proteinExistence type="inferred from homology"/>
<feature type="domain" description="Era-type G" evidence="10">
    <location>
        <begin position="6"/>
        <end position="173"/>
    </location>
</feature>
<protein>
    <recommendedName>
        <fullName evidence="2 6">GTPase Era</fullName>
    </recommendedName>
</protein>
<evidence type="ECO:0000256" key="6">
    <source>
        <dbReference type="HAMAP-Rule" id="MF_00367"/>
    </source>
</evidence>
<feature type="region of interest" description="G2" evidence="7">
    <location>
        <begin position="40"/>
        <end position="44"/>
    </location>
</feature>
<comment type="subcellular location">
    <subcellularLocation>
        <location evidence="6">Cytoplasm</location>
    </subcellularLocation>
    <subcellularLocation>
        <location evidence="6">Cell membrane</location>
        <topology evidence="6">Peripheral membrane protein</topology>
    </subcellularLocation>
</comment>
<dbReference type="Gene3D" id="3.30.300.20">
    <property type="match status" value="1"/>
</dbReference>
<dbReference type="PROSITE" id="PS50823">
    <property type="entry name" value="KH_TYPE_2"/>
    <property type="match status" value="1"/>
</dbReference>
<dbReference type="NCBIfam" id="TIGR00436">
    <property type="entry name" value="era"/>
    <property type="match status" value="1"/>
</dbReference>
<comment type="function">
    <text evidence="6">An essential GTPase that binds both GDP and GTP, with rapid nucleotide exchange. Plays a role in 16S rRNA processing and 30S ribosomal subunit biogenesis and possibly also in cell cycle regulation and energy metabolism.</text>
</comment>
<evidence type="ECO:0000256" key="8">
    <source>
        <dbReference type="RuleBase" id="RU003761"/>
    </source>
</evidence>
<dbReference type="PANTHER" id="PTHR42698:SF1">
    <property type="entry name" value="GTPASE ERA, MITOCHONDRIAL"/>
    <property type="match status" value="1"/>
</dbReference>
<evidence type="ECO:0000313" key="12">
    <source>
        <dbReference type="Proteomes" id="UP001215216"/>
    </source>
</evidence>
<keyword evidence="6" id="KW-1003">Cell membrane</keyword>
<dbReference type="InterPro" id="IPR027417">
    <property type="entry name" value="P-loop_NTPase"/>
</dbReference>
<reference evidence="11 12" key="1">
    <citation type="submission" date="2023-03" db="EMBL/GenBank/DDBJ databases">
        <title>Complete genome of Arcanobacterium canis strain DSM 25104 isolated in 2010 from a canine otitis externa in Germany.</title>
        <authorList>
            <person name="Borowiak M."/>
            <person name="Kreitlow A."/>
            <person name="Malorny B."/>
            <person name="Laemmler C."/>
            <person name="Prenger-Berninghoff E."/>
            <person name="Ploetz M."/>
            <person name="Abdulmawjood A."/>
        </authorList>
    </citation>
    <scope>NUCLEOTIDE SEQUENCE [LARGE SCALE GENOMIC DNA]</scope>
    <source>
        <strain evidence="11 12">DSM 25104</strain>
    </source>
</reference>
<feature type="region of interest" description="G1" evidence="7">
    <location>
        <begin position="14"/>
        <end position="21"/>
    </location>
</feature>
<evidence type="ECO:0000259" key="9">
    <source>
        <dbReference type="PROSITE" id="PS50823"/>
    </source>
</evidence>
<feature type="binding site" evidence="6">
    <location>
        <begin position="123"/>
        <end position="126"/>
    </location>
    <ligand>
        <name>GTP</name>
        <dbReference type="ChEBI" id="CHEBI:37565"/>
    </ligand>
</feature>
<comment type="subunit">
    <text evidence="6">Monomer.</text>
</comment>
<evidence type="ECO:0000259" key="10">
    <source>
        <dbReference type="PROSITE" id="PS51713"/>
    </source>
</evidence>
<dbReference type="InterPro" id="IPR004044">
    <property type="entry name" value="KH_dom_type_2"/>
</dbReference>
<evidence type="ECO:0000256" key="5">
    <source>
        <dbReference type="ARBA" id="ARBA00023134"/>
    </source>
</evidence>
<accession>A0ABY8G0G8</accession>
<dbReference type="RefSeq" id="WP_278013467.1">
    <property type="nucleotide sequence ID" value="NZ_CP121208.1"/>
</dbReference>
<dbReference type="SUPFAM" id="SSF54814">
    <property type="entry name" value="Prokaryotic type KH domain (KH-domain type II)"/>
    <property type="match status" value="1"/>
</dbReference>
<organism evidence="11 12">
    <name type="scientific">Arcanobacterium canis</name>
    <dbReference type="NCBI Taxonomy" id="999183"/>
    <lineage>
        <taxon>Bacteria</taxon>
        <taxon>Bacillati</taxon>
        <taxon>Actinomycetota</taxon>
        <taxon>Actinomycetes</taxon>
        <taxon>Actinomycetales</taxon>
        <taxon>Actinomycetaceae</taxon>
        <taxon>Arcanobacterium</taxon>
    </lineage>
</organism>
<evidence type="ECO:0000256" key="3">
    <source>
        <dbReference type="ARBA" id="ARBA00022741"/>
    </source>
</evidence>
<dbReference type="Gene3D" id="3.40.50.300">
    <property type="entry name" value="P-loop containing nucleotide triphosphate hydrolases"/>
    <property type="match status" value="1"/>
</dbReference>
<dbReference type="InterPro" id="IPR005225">
    <property type="entry name" value="Small_GTP-bd"/>
</dbReference>
<dbReference type="NCBIfam" id="TIGR00231">
    <property type="entry name" value="small_GTP"/>
    <property type="match status" value="1"/>
</dbReference>
<evidence type="ECO:0000256" key="1">
    <source>
        <dbReference type="ARBA" id="ARBA00007921"/>
    </source>
</evidence>
<feature type="binding site" evidence="6">
    <location>
        <begin position="14"/>
        <end position="21"/>
    </location>
    <ligand>
        <name>GTP</name>
        <dbReference type="ChEBI" id="CHEBI:37565"/>
    </ligand>
</feature>
<keyword evidence="6" id="KW-0963">Cytoplasm</keyword>
<dbReference type="CDD" id="cd04163">
    <property type="entry name" value="Era"/>
    <property type="match status" value="1"/>
</dbReference>
<dbReference type="PRINTS" id="PR00326">
    <property type="entry name" value="GTP1OBG"/>
</dbReference>
<feature type="region of interest" description="G3" evidence="7">
    <location>
        <begin position="61"/>
        <end position="64"/>
    </location>
</feature>
<dbReference type="Pfam" id="PF01926">
    <property type="entry name" value="MMR_HSR1"/>
    <property type="match status" value="1"/>
</dbReference>
<keyword evidence="5 6" id="KW-0342">GTP-binding</keyword>
<gene>
    <name evidence="6 11" type="primary">era</name>
    <name evidence="11" type="ORF">P7079_03605</name>
</gene>
<evidence type="ECO:0000313" key="11">
    <source>
        <dbReference type="EMBL" id="WFM84072.1"/>
    </source>
</evidence>
<dbReference type="HAMAP" id="MF_00367">
    <property type="entry name" value="GTPase_Era"/>
    <property type="match status" value="1"/>
</dbReference>
<dbReference type="InterPro" id="IPR005662">
    <property type="entry name" value="GTPase_Era-like"/>
</dbReference>
<keyword evidence="6" id="KW-0699">rRNA-binding</keyword>
<dbReference type="InterPro" id="IPR015946">
    <property type="entry name" value="KH_dom-like_a/b"/>
</dbReference>
<feature type="binding site" evidence="6">
    <location>
        <begin position="61"/>
        <end position="65"/>
    </location>
    <ligand>
        <name>GTP</name>
        <dbReference type="ChEBI" id="CHEBI:37565"/>
    </ligand>
</feature>
<sequence>MTEDFRAGFVAIVGRPNAGKSTLTNAMVGEKIVITANQPETTRRAVRGIVQCPSGQLILVDTPGLHRPRTLLGERLNDMVRDSLEDVDAVVMCLPADEKVGPGDKYLLGVVAHAQAPIFAVITKVDKVSKDVLAAKIIEISQLGDFEEIVPVSAVKNDQVELLSSLILERMPVSPPLYPTDSVTDASDEERIADLIREASLEGVRDELPHSIAVIIEEMEERPARRGDHRPPIVDIHASIFVERDSQKGIVIGRGGSRLRSVGSAARAEIEQLLGRQVFLSLRVKVARDWQRDPKQLGKLGF</sequence>
<keyword evidence="6" id="KW-0690">Ribosome biogenesis</keyword>
<feature type="domain" description="KH type-2" evidence="9">
    <location>
        <begin position="204"/>
        <end position="288"/>
    </location>
</feature>
<evidence type="ECO:0000256" key="2">
    <source>
        <dbReference type="ARBA" id="ARBA00020484"/>
    </source>
</evidence>
<keyword evidence="12" id="KW-1185">Reference proteome</keyword>
<feature type="region of interest" description="G5" evidence="7">
    <location>
        <begin position="152"/>
        <end position="154"/>
    </location>
</feature>
<feature type="region of interest" description="G4" evidence="7">
    <location>
        <begin position="123"/>
        <end position="126"/>
    </location>
</feature>
<dbReference type="InterPro" id="IPR030388">
    <property type="entry name" value="G_ERA_dom"/>
</dbReference>
<dbReference type="NCBIfam" id="NF000908">
    <property type="entry name" value="PRK00089.1"/>
    <property type="match status" value="1"/>
</dbReference>
<evidence type="ECO:0000256" key="7">
    <source>
        <dbReference type="PROSITE-ProRule" id="PRU01050"/>
    </source>
</evidence>
<keyword evidence="6" id="KW-0472">Membrane</keyword>
<dbReference type="SUPFAM" id="SSF52540">
    <property type="entry name" value="P-loop containing nucleoside triphosphate hydrolases"/>
    <property type="match status" value="1"/>
</dbReference>
<dbReference type="InterPro" id="IPR006073">
    <property type="entry name" value="GTP-bd"/>
</dbReference>
<dbReference type="PANTHER" id="PTHR42698">
    <property type="entry name" value="GTPASE ERA"/>
    <property type="match status" value="1"/>
</dbReference>
<dbReference type="Proteomes" id="UP001215216">
    <property type="component" value="Chromosome"/>
</dbReference>
<comment type="similarity">
    <text evidence="1 6 7 8">Belongs to the TRAFAC class TrmE-Era-EngA-EngB-Septin-like GTPase superfamily. Era GTPase family.</text>
</comment>
<dbReference type="EMBL" id="CP121208">
    <property type="protein sequence ID" value="WFM84072.1"/>
    <property type="molecule type" value="Genomic_DNA"/>
</dbReference>
<dbReference type="PROSITE" id="PS51713">
    <property type="entry name" value="G_ERA"/>
    <property type="match status" value="1"/>
</dbReference>
<dbReference type="InterPro" id="IPR009019">
    <property type="entry name" value="KH_sf_prok-type"/>
</dbReference>
<keyword evidence="4 6" id="KW-0694">RNA-binding</keyword>